<sequence>SRRPLDYLLNSPVRVKRLTFSGIVKDVPLFFSVIALLIFGFFMLYSASGQSEAMLLRQIFFSCLGLFLMIVIAQFNLISYRLVLIYFYWIGLALLIYVLLNPSEQSNTSRWIDLGIISFQPSELVRLILPLAVASFLTRKQIKPLIRDWFIVMLAIFICSFLIFKEPDLGTAIIVFISGCIPVFLSGFPFSIILLFLFLVVSLSPFLWNSLEPYMQSRLLTLLDPASDPLGAGWSISQSKVAIGSGGFFGKGYLSG</sequence>
<dbReference type="Pfam" id="PF01098">
    <property type="entry name" value="FTSW_RODA_SPOVE"/>
    <property type="match status" value="1"/>
</dbReference>
<dbReference type="PANTHER" id="PTHR30474">
    <property type="entry name" value="CELL CYCLE PROTEIN"/>
    <property type="match status" value="1"/>
</dbReference>
<feature type="transmembrane region" description="Helical" evidence="6">
    <location>
        <begin position="145"/>
        <end position="164"/>
    </location>
</feature>
<keyword evidence="4 6" id="KW-1133">Transmembrane helix</keyword>
<keyword evidence="2 6" id="KW-0812">Transmembrane</keyword>
<accession>A0A382ZS06</accession>
<dbReference type="GO" id="GO:0051301">
    <property type="term" value="P:cell division"/>
    <property type="evidence" value="ECO:0007669"/>
    <property type="project" value="InterPro"/>
</dbReference>
<reference evidence="7" key="1">
    <citation type="submission" date="2018-05" db="EMBL/GenBank/DDBJ databases">
        <authorList>
            <person name="Lanie J.A."/>
            <person name="Ng W.-L."/>
            <person name="Kazmierczak K.M."/>
            <person name="Andrzejewski T.M."/>
            <person name="Davidsen T.M."/>
            <person name="Wayne K.J."/>
            <person name="Tettelin H."/>
            <person name="Glass J.I."/>
            <person name="Rusch D."/>
            <person name="Podicherti R."/>
            <person name="Tsui H.-C.T."/>
            <person name="Winkler M.E."/>
        </authorList>
    </citation>
    <scope>NUCLEOTIDE SEQUENCE</scope>
</reference>
<feature type="non-terminal residue" evidence="7">
    <location>
        <position position="1"/>
    </location>
</feature>
<protein>
    <recommendedName>
        <fullName evidence="8">Rod shape-determining protein RodA</fullName>
    </recommendedName>
</protein>
<keyword evidence="5 6" id="KW-0472">Membrane</keyword>
<dbReference type="PANTHER" id="PTHR30474:SF1">
    <property type="entry name" value="PEPTIDOGLYCAN GLYCOSYLTRANSFERASE MRDB"/>
    <property type="match status" value="1"/>
</dbReference>
<evidence type="ECO:0000256" key="6">
    <source>
        <dbReference type="SAM" id="Phobius"/>
    </source>
</evidence>
<evidence type="ECO:0000256" key="5">
    <source>
        <dbReference type="ARBA" id="ARBA00023136"/>
    </source>
</evidence>
<dbReference type="InterPro" id="IPR001182">
    <property type="entry name" value="FtsW/RodA"/>
</dbReference>
<evidence type="ECO:0008006" key="8">
    <source>
        <dbReference type="Google" id="ProtNLM"/>
    </source>
</evidence>
<feature type="transmembrane region" description="Helical" evidence="6">
    <location>
        <begin position="184"/>
        <end position="208"/>
    </location>
</feature>
<dbReference type="GO" id="GO:0008360">
    <property type="term" value="P:regulation of cell shape"/>
    <property type="evidence" value="ECO:0007669"/>
    <property type="project" value="UniProtKB-KW"/>
</dbReference>
<gene>
    <name evidence="7" type="ORF">METZ01_LOCUS451095</name>
</gene>
<dbReference type="EMBL" id="UINC01186155">
    <property type="protein sequence ID" value="SVD98241.1"/>
    <property type="molecule type" value="Genomic_DNA"/>
</dbReference>
<organism evidence="7">
    <name type="scientific">marine metagenome</name>
    <dbReference type="NCBI Taxonomy" id="408172"/>
    <lineage>
        <taxon>unclassified sequences</taxon>
        <taxon>metagenomes</taxon>
        <taxon>ecological metagenomes</taxon>
    </lineage>
</organism>
<evidence type="ECO:0000256" key="2">
    <source>
        <dbReference type="ARBA" id="ARBA00022692"/>
    </source>
</evidence>
<dbReference type="AlphaFoldDB" id="A0A382ZS06"/>
<name>A0A382ZS06_9ZZZZ</name>
<evidence type="ECO:0000256" key="4">
    <source>
        <dbReference type="ARBA" id="ARBA00022989"/>
    </source>
</evidence>
<feature type="transmembrane region" description="Helical" evidence="6">
    <location>
        <begin position="83"/>
        <end position="100"/>
    </location>
</feature>
<evidence type="ECO:0000256" key="3">
    <source>
        <dbReference type="ARBA" id="ARBA00022960"/>
    </source>
</evidence>
<dbReference type="GO" id="GO:0032153">
    <property type="term" value="C:cell division site"/>
    <property type="evidence" value="ECO:0007669"/>
    <property type="project" value="TreeGrafter"/>
</dbReference>
<evidence type="ECO:0000256" key="1">
    <source>
        <dbReference type="ARBA" id="ARBA00004141"/>
    </source>
</evidence>
<keyword evidence="3" id="KW-0133">Cell shape</keyword>
<dbReference type="GO" id="GO:0005886">
    <property type="term" value="C:plasma membrane"/>
    <property type="evidence" value="ECO:0007669"/>
    <property type="project" value="TreeGrafter"/>
</dbReference>
<proteinExistence type="predicted"/>
<dbReference type="GO" id="GO:0015648">
    <property type="term" value="F:lipid-linked peptidoglycan transporter activity"/>
    <property type="evidence" value="ECO:0007669"/>
    <property type="project" value="TreeGrafter"/>
</dbReference>
<feature type="transmembrane region" description="Helical" evidence="6">
    <location>
        <begin position="27"/>
        <end position="47"/>
    </location>
</feature>
<evidence type="ECO:0000313" key="7">
    <source>
        <dbReference type="EMBL" id="SVD98241.1"/>
    </source>
</evidence>
<comment type="subcellular location">
    <subcellularLocation>
        <location evidence="1">Membrane</location>
        <topology evidence="1">Multi-pass membrane protein</topology>
    </subcellularLocation>
</comment>
<feature type="transmembrane region" description="Helical" evidence="6">
    <location>
        <begin position="59"/>
        <end position="77"/>
    </location>
</feature>
<feature type="non-terminal residue" evidence="7">
    <location>
        <position position="256"/>
    </location>
</feature>